<dbReference type="RefSeq" id="WP_380796087.1">
    <property type="nucleotide sequence ID" value="NZ_JBHRVU010000004.1"/>
</dbReference>
<dbReference type="PROSITE" id="PS00170">
    <property type="entry name" value="CSA_PPIASE_1"/>
    <property type="match status" value="1"/>
</dbReference>
<reference evidence="8" key="1">
    <citation type="journal article" date="2019" name="Int. J. Syst. Evol. Microbiol.">
        <title>The Global Catalogue of Microorganisms (GCM) 10K type strain sequencing project: providing services to taxonomists for standard genome sequencing and annotation.</title>
        <authorList>
            <consortium name="The Broad Institute Genomics Platform"/>
            <consortium name="The Broad Institute Genome Sequencing Center for Infectious Disease"/>
            <person name="Wu L."/>
            <person name="Ma J."/>
        </authorList>
    </citation>
    <scope>NUCLEOTIDE SEQUENCE [LARGE SCALE GENOMIC DNA]</scope>
    <source>
        <strain evidence="8">CCM 7491</strain>
    </source>
</reference>
<evidence type="ECO:0000259" key="6">
    <source>
        <dbReference type="PROSITE" id="PS50072"/>
    </source>
</evidence>
<feature type="compositionally biased region" description="Pro residues" evidence="5">
    <location>
        <begin position="224"/>
        <end position="234"/>
    </location>
</feature>
<keyword evidence="8" id="KW-1185">Reference proteome</keyword>
<comment type="catalytic activity">
    <reaction evidence="4">
        <text>[protein]-peptidylproline (omega=180) = [protein]-peptidylproline (omega=0)</text>
        <dbReference type="Rhea" id="RHEA:16237"/>
        <dbReference type="Rhea" id="RHEA-COMP:10747"/>
        <dbReference type="Rhea" id="RHEA-COMP:10748"/>
        <dbReference type="ChEBI" id="CHEBI:83833"/>
        <dbReference type="ChEBI" id="CHEBI:83834"/>
        <dbReference type="EC" id="5.2.1.8"/>
    </reaction>
</comment>
<evidence type="ECO:0000256" key="1">
    <source>
        <dbReference type="ARBA" id="ARBA00007365"/>
    </source>
</evidence>
<evidence type="ECO:0000256" key="4">
    <source>
        <dbReference type="RuleBase" id="RU363019"/>
    </source>
</evidence>
<gene>
    <name evidence="7" type="ORF">ACFOKF_12840</name>
</gene>
<dbReference type="PRINTS" id="PR00153">
    <property type="entry name" value="CSAPPISMRASE"/>
</dbReference>
<evidence type="ECO:0000256" key="3">
    <source>
        <dbReference type="ARBA" id="ARBA00023235"/>
    </source>
</evidence>
<dbReference type="EC" id="5.2.1.8" evidence="4"/>
<dbReference type="InterPro" id="IPR002130">
    <property type="entry name" value="Cyclophilin-type_PPIase_dom"/>
</dbReference>
<keyword evidence="2 4" id="KW-0697">Rotamase</keyword>
<feature type="domain" description="PPIase cyclophilin-type" evidence="6">
    <location>
        <begin position="80"/>
        <end position="225"/>
    </location>
</feature>
<evidence type="ECO:0000256" key="5">
    <source>
        <dbReference type="SAM" id="MobiDB-lite"/>
    </source>
</evidence>
<dbReference type="PANTHER" id="PTHR45625">
    <property type="entry name" value="PEPTIDYL-PROLYL CIS-TRANS ISOMERASE-RELATED"/>
    <property type="match status" value="1"/>
</dbReference>
<dbReference type="PANTHER" id="PTHR45625:SF4">
    <property type="entry name" value="PEPTIDYLPROLYL ISOMERASE DOMAIN AND WD REPEAT-CONTAINING PROTEIN 1"/>
    <property type="match status" value="1"/>
</dbReference>
<sequence>MRLTSALKTVAIGFALSASGVAFAQGGGGGNAEEMKKAEAAVRAQENVKSLEADPATKLPPATVPADPQNIWDLDLSSGGRVRIQLRPDIAPNHVERIKELTRQGFYNGLKFHRVIPGFMAQGGDPKGDGTGGSQLPDLKAEFNPMPHLRGTVSMARAQSEDSANSQFFIVFLPRMQLDKKYTVFGRVIEGMQYVDAIHEGEPPADPSVILQASIESDGKPPVTVAPPLPPAPAPSIIGTPAPAAKKPAAAPKKPAPAAKKK</sequence>
<dbReference type="Pfam" id="PF00160">
    <property type="entry name" value="Pro_isomerase"/>
    <property type="match status" value="1"/>
</dbReference>
<comment type="caution">
    <text evidence="7">The sequence shown here is derived from an EMBL/GenBank/DDBJ whole genome shotgun (WGS) entry which is preliminary data.</text>
</comment>
<evidence type="ECO:0000313" key="8">
    <source>
        <dbReference type="Proteomes" id="UP001595681"/>
    </source>
</evidence>
<accession>A0ABV7NEY1</accession>
<evidence type="ECO:0000256" key="2">
    <source>
        <dbReference type="ARBA" id="ARBA00023110"/>
    </source>
</evidence>
<dbReference type="GO" id="GO:0003755">
    <property type="term" value="F:peptidyl-prolyl cis-trans isomerase activity"/>
    <property type="evidence" value="ECO:0007669"/>
    <property type="project" value="UniProtKB-EC"/>
</dbReference>
<evidence type="ECO:0000313" key="7">
    <source>
        <dbReference type="EMBL" id="MFC3442056.1"/>
    </source>
</evidence>
<feature type="region of interest" description="Disordered" evidence="5">
    <location>
        <begin position="217"/>
        <end position="262"/>
    </location>
</feature>
<feature type="compositionally biased region" description="Low complexity" evidence="5">
    <location>
        <begin position="241"/>
        <end position="262"/>
    </location>
</feature>
<comment type="similarity">
    <text evidence="1 4">Belongs to the cyclophilin-type PPIase family.</text>
</comment>
<dbReference type="EMBL" id="JBHRVU010000004">
    <property type="protein sequence ID" value="MFC3442056.1"/>
    <property type="molecule type" value="Genomic_DNA"/>
</dbReference>
<dbReference type="InterPro" id="IPR029000">
    <property type="entry name" value="Cyclophilin-like_dom_sf"/>
</dbReference>
<dbReference type="PROSITE" id="PS50072">
    <property type="entry name" value="CSA_PPIASE_2"/>
    <property type="match status" value="1"/>
</dbReference>
<dbReference type="SUPFAM" id="SSF50891">
    <property type="entry name" value="Cyclophilin-like"/>
    <property type="match status" value="1"/>
</dbReference>
<dbReference type="InterPro" id="IPR044666">
    <property type="entry name" value="Cyclophilin_A-like"/>
</dbReference>
<protein>
    <recommendedName>
        <fullName evidence="4">Peptidyl-prolyl cis-trans isomerase</fullName>
        <shortName evidence="4">PPIase</shortName>
        <ecNumber evidence="4">5.2.1.8</ecNumber>
    </recommendedName>
</protein>
<dbReference type="CDD" id="cd00317">
    <property type="entry name" value="cyclophilin"/>
    <property type="match status" value="1"/>
</dbReference>
<dbReference type="InterPro" id="IPR020892">
    <property type="entry name" value="Cyclophilin-type_PPIase_CS"/>
</dbReference>
<keyword evidence="4" id="KW-0732">Signal</keyword>
<keyword evidence="3 4" id="KW-0413">Isomerase</keyword>
<comment type="function">
    <text evidence="4">PPIases accelerate the folding of proteins. It catalyzes the cis-trans isomerization of proline imidic peptide bonds in oligopeptides.</text>
</comment>
<feature type="chain" id="PRO_5044969346" description="Peptidyl-prolyl cis-trans isomerase" evidence="4">
    <location>
        <begin position="25"/>
        <end position="262"/>
    </location>
</feature>
<feature type="signal peptide" evidence="4">
    <location>
        <begin position="1"/>
        <end position="24"/>
    </location>
</feature>
<dbReference type="Gene3D" id="2.40.100.10">
    <property type="entry name" value="Cyclophilin-like"/>
    <property type="match status" value="1"/>
</dbReference>
<proteinExistence type="inferred from homology"/>
<name>A0ABV7NEY1_9SPHN</name>
<dbReference type="Proteomes" id="UP001595681">
    <property type="component" value="Unassembled WGS sequence"/>
</dbReference>
<organism evidence="7 8">
    <name type="scientific">Sphingobium rhizovicinum</name>
    <dbReference type="NCBI Taxonomy" id="432308"/>
    <lineage>
        <taxon>Bacteria</taxon>
        <taxon>Pseudomonadati</taxon>
        <taxon>Pseudomonadota</taxon>
        <taxon>Alphaproteobacteria</taxon>
        <taxon>Sphingomonadales</taxon>
        <taxon>Sphingomonadaceae</taxon>
        <taxon>Sphingobium</taxon>
    </lineage>
</organism>